<evidence type="ECO:0000256" key="5">
    <source>
        <dbReference type="ARBA" id="ARBA00023136"/>
    </source>
</evidence>
<dbReference type="GO" id="GO:0070062">
    <property type="term" value="C:extracellular exosome"/>
    <property type="evidence" value="ECO:0007669"/>
    <property type="project" value="TreeGrafter"/>
</dbReference>
<organism evidence="9 10">
    <name type="scientific">Paramormyrops kingsleyae</name>
    <dbReference type="NCBI Taxonomy" id="1676925"/>
    <lineage>
        <taxon>Eukaryota</taxon>
        <taxon>Metazoa</taxon>
        <taxon>Chordata</taxon>
        <taxon>Craniata</taxon>
        <taxon>Vertebrata</taxon>
        <taxon>Euteleostomi</taxon>
        <taxon>Actinopterygii</taxon>
        <taxon>Neopterygii</taxon>
        <taxon>Teleostei</taxon>
        <taxon>Osteoglossocephala</taxon>
        <taxon>Osteoglossomorpha</taxon>
        <taxon>Osteoglossiformes</taxon>
        <taxon>Mormyridae</taxon>
        <taxon>Paramormyrops</taxon>
    </lineage>
</organism>
<keyword evidence="3 6" id="KW-0812">Transmembrane</keyword>
<evidence type="ECO:0000256" key="3">
    <source>
        <dbReference type="ARBA" id="ARBA00022692"/>
    </source>
</evidence>
<dbReference type="Pfam" id="PF00003">
    <property type="entry name" value="7tm_3"/>
    <property type="match status" value="1"/>
</dbReference>
<evidence type="ECO:0000259" key="8">
    <source>
        <dbReference type="Pfam" id="PF00003"/>
    </source>
</evidence>
<dbReference type="GeneTree" id="ENSGT00950000182961"/>
<keyword evidence="5 6" id="KW-0472">Membrane</keyword>
<dbReference type="Ensembl" id="ENSPKIT00000041713.1">
    <property type="protein sequence ID" value="ENSPKIP00000017205.1"/>
    <property type="gene ID" value="ENSPKIG00000003220.1"/>
</dbReference>
<keyword evidence="4 6" id="KW-1133">Transmembrane helix</keyword>
<dbReference type="InterPro" id="IPR017978">
    <property type="entry name" value="GPCR_3_C"/>
</dbReference>
<dbReference type="GO" id="GO:0005886">
    <property type="term" value="C:plasma membrane"/>
    <property type="evidence" value="ECO:0007669"/>
    <property type="project" value="TreeGrafter"/>
</dbReference>
<reference evidence="9" key="1">
    <citation type="submission" date="2025-08" db="UniProtKB">
        <authorList>
            <consortium name="Ensembl"/>
        </authorList>
    </citation>
    <scope>IDENTIFICATION</scope>
</reference>
<dbReference type="GO" id="GO:0019901">
    <property type="term" value="F:protein kinase binding"/>
    <property type="evidence" value="ECO:0007669"/>
    <property type="project" value="TreeGrafter"/>
</dbReference>
<evidence type="ECO:0000256" key="6">
    <source>
        <dbReference type="SAM" id="Phobius"/>
    </source>
</evidence>
<feature type="transmembrane region" description="Helical" evidence="6">
    <location>
        <begin position="42"/>
        <end position="71"/>
    </location>
</feature>
<sequence>MLFLLLLLLSAVVPGSAQEDPPPRGCPSDLPRTYWALCSLEAVWGVVLEAAAGAGALGALLLAMVLLLYRLRRIDEPEQRSRVAPLLLLLPGVATLFGLTFAFLIEDGEPLCVVRRALWGPLFALCFSCLLVQAVRLWWPARGGSPRGRVSPRGAVLLGLAVALTLVQGIITAEWLLLTVVRLDLPACQYQPLDFGLSCTYVALLLLVALLASGCTLCRRGRRRRCEGVWLFLVCLTSALLWAAWLSFYLYGNEALGRSPNWDRPVLSVTLVAQGWLLLLLYAVPEAHACLSPLASASIPDYFDTSQSHPRMRDTSVYDVLPMQYMENQAFAFDEHNAALRSGGNPNGHLGIRSSAPFRSNIYQPTEMTVVLNGGTIPTAPPNYTGRHLW</sequence>
<dbReference type="PANTHER" id="PTHR14511:SF9">
    <property type="entry name" value="G-PROTEIN COUPLED RECEPTOR FAMILY C GROUP 5 MEMBER B"/>
    <property type="match status" value="1"/>
</dbReference>
<comment type="subcellular location">
    <subcellularLocation>
        <location evidence="1">Membrane</location>
        <topology evidence="1">Multi-pass membrane protein</topology>
    </subcellularLocation>
</comment>
<feature type="transmembrane region" description="Helical" evidence="6">
    <location>
        <begin position="266"/>
        <end position="284"/>
    </location>
</feature>
<name>A0A3B3RH60_9TELE</name>
<evidence type="ECO:0000256" key="7">
    <source>
        <dbReference type="SAM" id="SignalP"/>
    </source>
</evidence>
<keyword evidence="10" id="KW-1185">Reference proteome</keyword>
<dbReference type="Proteomes" id="UP000261540">
    <property type="component" value="Unplaced"/>
</dbReference>
<evidence type="ECO:0000313" key="10">
    <source>
        <dbReference type="Proteomes" id="UP000261540"/>
    </source>
</evidence>
<evidence type="ECO:0000313" key="9">
    <source>
        <dbReference type="Ensembl" id="ENSPKIP00000017205.1"/>
    </source>
</evidence>
<evidence type="ECO:0000256" key="2">
    <source>
        <dbReference type="ARBA" id="ARBA00007242"/>
    </source>
</evidence>
<dbReference type="GO" id="GO:0004930">
    <property type="term" value="F:G protein-coupled receptor activity"/>
    <property type="evidence" value="ECO:0007669"/>
    <property type="project" value="InterPro"/>
</dbReference>
<dbReference type="InterPro" id="IPR051753">
    <property type="entry name" value="RA-inducible_GPCR3"/>
</dbReference>
<accession>A0A3B3RH60</accession>
<dbReference type="GO" id="GO:0030295">
    <property type="term" value="F:protein kinase activator activity"/>
    <property type="evidence" value="ECO:0007669"/>
    <property type="project" value="TreeGrafter"/>
</dbReference>
<feature type="signal peptide" evidence="7">
    <location>
        <begin position="1"/>
        <end position="17"/>
    </location>
</feature>
<feature type="transmembrane region" description="Helical" evidence="6">
    <location>
        <begin position="83"/>
        <end position="105"/>
    </location>
</feature>
<evidence type="ECO:0000256" key="1">
    <source>
        <dbReference type="ARBA" id="ARBA00004141"/>
    </source>
</evidence>
<comment type="similarity">
    <text evidence="2">Belongs to the G-protein coupled receptor 3 family.</text>
</comment>
<feature type="transmembrane region" description="Helical" evidence="6">
    <location>
        <begin position="117"/>
        <end position="135"/>
    </location>
</feature>
<dbReference type="AlphaFoldDB" id="A0A3B3RH60"/>
<feature type="transmembrane region" description="Helical" evidence="6">
    <location>
        <begin position="229"/>
        <end position="251"/>
    </location>
</feature>
<keyword evidence="7" id="KW-0732">Signal</keyword>
<protein>
    <submittedName>
        <fullName evidence="9">G protein-coupled receptor, class C, group 5, member Bb</fullName>
    </submittedName>
</protein>
<evidence type="ECO:0000256" key="4">
    <source>
        <dbReference type="ARBA" id="ARBA00022989"/>
    </source>
</evidence>
<feature type="transmembrane region" description="Helical" evidence="6">
    <location>
        <begin position="155"/>
        <end position="175"/>
    </location>
</feature>
<reference evidence="9" key="2">
    <citation type="submission" date="2025-09" db="UniProtKB">
        <authorList>
            <consortium name="Ensembl"/>
        </authorList>
    </citation>
    <scope>IDENTIFICATION</scope>
</reference>
<dbReference type="GO" id="GO:0043235">
    <property type="term" value="C:receptor complex"/>
    <property type="evidence" value="ECO:0007669"/>
    <property type="project" value="TreeGrafter"/>
</dbReference>
<feature type="chain" id="PRO_5017250793" evidence="7">
    <location>
        <begin position="18"/>
        <end position="390"/>
    </location>
</feature>
<feature type="domain" description="G-protein coupled receptors family 3 profile" evidence="8">
    <location>
        <begin position="38"/>
        <end position="286"/>
    </location>
</feature>
<feature type="transmembrane region" description="Helical" evidence="6">
    <location>
        <begin position="195"/>
        <end position="217"/>
    </location>
</feature>
<proteinExistence type="inferred from homology"/>
<dbReference type="PANTHER" id="PTHR14511">
    <property type="entry name" value="G PROTEIN COUPLED RECEPTOR, CLASS C, GROUP 5"/>
    <property type="match status" value="1"/>
</dbReference>